<evidence type="ECO:0000259" key="11">
    <source>
        <dbReference type="Pfam" id="PF02768"/>
    </source>
</evidence>
<dbReference type="GO" id="GO:0008408">
    <property type="term" value="F:3'-5' exonuclease activity"/>
    <property type="evidence" value="ECO:0007669"/>
    <property type="project" value="InterPro"/>
</dbReference>
<evidence type="ECO:0000256" key="2">
    <source>
        <dbReference type="ARBA" id="ARBA00010752"/>
    </source>
</evidence>
<dbReference type="FunFam" id="3.10.150.10:FF:000005">
    <property type="entry name" value="Beta sliding clamp"/>
    <property type="match status" value="1"/>
</dbReference>
<evidence type="ECO:0000256" key="3">
    <source>
        <dbReference type="ARBA" id="ARBA00022490"/>
    </source>
</evidence>
<dbReference type="GO" id="GO:0009360">
    <property type="term" value="C:DNA polymerase III complex"/>
    <property type="evidence" value="ECO:0007669"/>
    <property type="project" value="InterPro"/>
</dbReference>
<dbReference type="InterPro" id="IPR001001">
    <property type="entry name" value="DNA_polIII_beta"/>
</dbReference>
<evidence type="ECO:0000256" key="1">
    <source>
        <dbReference type="ARBA" id="ARBA00004496"/>
    </source>
</evidence>
<dbReference type="GO" id="GO:0006271">
    <property type="term" value="P:DNA strand elongation involved in DNA replication"/>
    <property type="evidence" value="ECO:0007669"/>
    <property type="project" value="TreeGrafter"/>
</dbReference>
<feature type="domain" description="DNA polymerase III beta sliding clamp C-terminal" evidence="11">
    <location>
        <begin position="247"/>
        <end position="371"/>
    </location>
</feature>
<evidence type="ECO:0000256" key="5">
    <source>
        <dbReference type="ARBA" id="ARBA00022695"/>
    </source>
</evidence>
<comment type="similarity">
    <text evidence="2">Belongs to the beta sliding clamp family.</text>
</comment>
<keyword evidence="3" id="KW-0963">Cytoplasm</keyword>
<reference evidence="12" key="1">
    <citation type="submission" date="2020-05" db="EMBL/GenBank/DDBJ databases">
        <authorList>
            <person name="Chiriac C."/>
            <person name="Salcher M."/>
            <person name="Ghai R."/>
            <person name="Kavagutti S V."/>
        </authorList>
    </citation>
    <scope>NUCLEOTIDE SEQUENCE</scope>
</reference>
<dbReference type="PIRSF" id="PIRSF000804">
    <property type="entry name" value="DNA_pol_III_b"/>
    <property type="match status" value="1"/>
</dbReference>
<dbReference type="NCBIfam" id="TIGR00663">
    <property type="entry name" value="dnan"/>
    <property type="match status" value="1"/>
</dbReference>
<evidence type="ECO:0000256" key="4">
    <source>
        <dbReference type="ARBA" id="ARBA00022679"/>
    </source>
</evidence>
<dbReference type="AlphaFoldDB" id="A0A6J6C120"/>
<evidence type="ECO:0000256" key="6">
    <source>
        <dbReference type="ARBA" id="ARBA00022705"/>
    </source>
</evidence>
<dbReference type="Pfam" id="PF02767">
    <property type="entry name" value="DNA_pol3_beta_2"/>
    <property type="match status" value="1"/>
</dbReference>
<dbReference type="InterPro" id="IPR022634">
    <property type="entry name" value="DNA_polIII_beta_N"/>
</dbReference>
<dbReference type="InterPro" id="IPR046938">
    <property type="entry name" value="DNA_clamp_sf"/>
</dbReference>
<dbReference type="GO" id="GO:0003677">
    <property type="term" value="F:DNA binding"/>
    <property type="evidence" value="ECO:0007669"/>
    <property type="project" value="UniProtKB-KW"/>
</dbReference>
<evidence type="ECO:0000256" key="8">
    <source>
        <dbReference type="ARBA" id="ARBA00023125"/>
    </source>
</evidence>
<evidence type="ECO:0000259" key="9">
    <source>
        <dbReference type="Pfam" id="PF00712"/>
    </source>
</evidence>
<proteinExistence type="inferred from homology"/>
<protein>
    <submittedName>
        <fullName evidence="12">Unannotated protein</fullName>
    </submittedName>
</protein>
<dbReference type="GO" id="GO:0003887">
    <property type="term" value="F:DNA-directed DNA polymerase activity"/>
    <property type="evidence" value="ECO:0007669"/>
    <property type="project" value="UniProtKB-KW"/>
</dbReference>
<gene>
    <name evidence="12" type="ORF">UFOPK1506_00058</name>
</gene>
<evidence type="ECO:0000256" key="7">
    <source>
        <dbReference type="ARBA" id="ARBA00022932"/>
    </source>
</evidence>
<dbReference type="Gene3D" id="3.10.150.10">
    <property type="entry name" value="DNA Polymerase III, subunit A, domain 2"/>
    <property type="match status" value="3"/>
</dbReference>
<dbReference type="Pfam" id="PF02768">
    <property type="entry name" value="DNA_pol3_beta_3"/>
    <property type="match status" value="1"/>
</dbReference>
<name>A0A6J6C120_9ZZZZ</name>
<dbReference type="SUPFAM" id="SSF55979">
    <property type="entry name" value="DNA clamp"/>
    <property type="match status" value="3"/>
</dbReference>
<feature type="domain" description="DNA polymerase III beta sliding clamp N-terminal" evidence="9">
    <location>
        <begin position="1"/>
        <end position="118"/>
    </location>
</feature>
<dbReference type="GO" id="GO:0005737">
    <property type="term" value="C:cytoplasm"/>
    <property type="evidence" value="ECO:0007669"/>
    <property type="project" value="UniProtKB-SubCell"/>
</dbReference>
<comment type="subcellular location">
    <subcellularLocation>
        <location evidence="1">Cytoplasm</location>
    </subcellularLocation>
</comment>
<dbReference type="SMART" id="SM00480">
    <property type="entry name" value="POL3Bc"/>
    <property type="match status" value="1"/>
</dbReference>
<keyword evidence="6" id="KW-0235">DNA replication</keyword>
<evidence type="ECO:0000313" key="12">
    <source>
        <dbReference type="EMBL" id="CAB4545091.1"/>
    </source>
</evidence>
<dbReference type="InterPro" id="IPR022637">
    <property type="entry name" value="DNA_polIII_beta_cen"/>
</dbReference>
<dbReference type="EMBL" id="CAEZSV010000004">
    <property type="protein sequence ID" value="CAB4545091.1"/>
    <property type="molecule type" value="Genomic_DNA"/>
</dbReference>
<evidence type="ECO:0000259" key="10">
    <source>
        <dbReference type="Pfam" id="PF02767"/>
    </source>
</evidence>
<keyword evidence="5" id="KW-0548">Nucleotidyltransferase</keyword>
<dbReference type="PANTHER" id="PTHR30478:SF0">
    <property type="entry name" value="BETA SLIDING CLAMP"/>
    <property type="match status" value="1"/>
</dbReference>
<feature type="domain" description="DNA polymerase III beta sliding clamp central" evidence="10">
    <location>
        <begin position="127"/>
        <end position="243"/>
    </location>
</feature>
<dbReference type="PANTHER" id="PTHR30478">
    <property type="entry name" value="DNA POLYMERASE III SUBUNIT BETA"/>
    <property type="match status" value="1"/>
</dbReference>
<dbReference type="InterPro" id="IPR022635">
    <property type="entry name" value="DNA_polIII_beta_C"/>
</dbReference>
<dbReference type="Pfam" id="PF00712">
    <property type="entry name" value="DNA_pol3_beta"/>
    <property type="match status" value="1"/>
</dbReference>
<accession>A0A6J6C120</accession>
<keyword evidence="7" id="KW-0239">DNA-directed DNA polymerase</keyword>
<organism evidence="12">
    <name type="scientific">freshwater metagenome</name>
    <dbReference type="NCBI Taxonomy" id="449393"/>
    <lineage>
        <taxon>unclassified sequences</taxon>
        <taxon>metagenomes</taxon>
        <taxon>ecological metagenomes</taxon>
    </lineage>
</organism>
<sequence>MRFVVERDALSDGVAWVSRSLSSRPIMPVLLGVVIDAQKNGVHLSGYDLETSAKATISADVKEEGRVLVSGRLLSDIAKSLPNKPVTISLDGNRVSVVSGSAKFALPTLPVSDYPTLPELPSETGRLTGEVFAQAVHQVAIAAGKDDSLPVLTGVHVEIEENKLTLAATDRYRLAVRELDWEAPRASASALIRARTLHDASKSLVGSAQVSLALAAPNAQERLIGFSTAGKSMTSRMLDGTFPPYRHLLPSERSATAIIEVAPLLDSVRRVALVADKTIPLRLTFAPGALTLEAGAGEEASATEELEIAFDGEGFTIAFNPTYLVDGLSALGTAYVDMAFTGPSKPAVLSGRESADGQSDMSYRYLLMPMRYAS</sequence>
<keyword evidence="8" id="KW-0238">DNA-binding</keyword>
<keyword evidence="4" id="KW-0808">Transferase</keyword>
<dbReference type="CDD" id="cd00140">
    <property type="entry name" value="beta_clamp"/>
    <property type="match status" value="1"/>
</dbReference>